<feature type="domain" description="Heterokaryon incompatibility" evidence="1">
    <location>
        <begin position="5"/>
        <end position="58"/>
    </location>
</feature>
<dbReference type="EMBL" id="JAULSU010000005">
    <property type="protein sequence ID" value="KAK0616679.1"/>
    <property type="molecule type" value="Genomic_DNA"/>
</dbReference>
<evidence type="ECO:0008006" key="5">
    <source>
        <dbReference type="Google" id="ProtNLM"/>
    </source>
</evidence>
<dbReference type="InterPro" id="IPR010730">
    <property type="entry name" value="HET"/>
</dbReference>
<dbReference type="Proteomes" id="UP001175000">
    <property type="component" value="Unassembled WGS sequence"/>
</dbReference>
<reference evidence="3" key="1">
    <citation type="submission" date="2023-06" db="EMBL/GenBank/DDBJ databases">
        <title>Genome-scale phylogeny and comparative genomics of the fungal order Sordariales.</title>
        <authorList>
            <consortium name="Lawrence Berkeley National Laboratory"/>
            <person name="Hensen N."/>
            <person name="Bonometti L."/>
            <person name="Westerberg I."/>
            <person name="Brannstrom I.O."/>
            <person name="Guillou S."/>
            <person name="Cros-Aarteil S."/>
            <person name="Calhoun S."/>
            <person name="Haridas S."/>
            <person name="Kuo A."/>
            <person name="Mondo S."/>
            <person name="Pangilinan J."/>
            <person name="Riley R."/>
            <person name="Labutti K."/>
            <person name="Andreopoulos B."/>
            <person name="Lipzen A."/>
            <person name="Chen C."/>
            <person name="Yanf M."/>
            <person name="Daum C."/>
            <person name="Ng V."/>
            <person name="Clum A."/>
            <person name="Steindorff A."/>
            <person name="Ohm R."/>
            <person name="Martin F."/>
            <person name="Silar P."/>
            <person name="Natvig D."/>
            <person name="Lalanne C."/>
            <person name="Gautier V."/>
            <person name="Ament-Velasquez S.L."/>
            <person name="Kruys A."/>
            <person name="Hutchinson M.I."/>
            <person name="Powell A.J."/>
            <person name="Barry K."/>
            <person name="Miller A.N."/>
            <person name="Grigoriev I.V."/>
            <person name="Debuchy R."/>
            <person name="Gladieux P."/>
            <person name="Thoren M.H."/>
            <person name="Johannesson H."/>
        </authorList>
    </citation>
    <scope>NUCLEOTIDE SEQUENCE</scope>
    <source>
        <strain evidence="3">CBS 606.72</strain>
    </source>
</reference>
<feature type="domain" description="DUF8212" evidence="2">
    <location>
        <begin position="178"/>
        <end position="208"/>
    </location>
</feature>
<evidence type="ECO:0000313" key="4">
    <source>
        <dbReference type="Proteomes" id="UP001175000"/>
    </source>
</evidence>
<evidence type="ECO:0000313" key="3">
    <source>
        <dbReference type="EMBL" id="KAK0616679.1"/>
    </source>
</evidence>
<dbReference type="PANTHER" id="PTHR10622:SF12">
    <property type="entry name" value="HET DOMAIN-CONTAINING PROTEIN"/>
    <property type="match status" value="1"/>
</dbReference>
<evidence type="ECO:0000259" key="1">
    <source>
        <dbReference type="Pfam" id="PF06985"/>
    </source>
</evidence>
<dbReference type="InterPro" id="IPR058525">
    <property type="entry name" value="DUF8212"/>
</dbReference>
<organism evidence="3 4">
    <name type="scientific">Immersiella caudata</name>
    <dbReference type="NCBI Taxonomy" id="314043"/>
    <lineage>
        <taxon>Eukaryota</taxon>
        <taxon>Fungi</taxon>
        <taxon>Dikarya</taxon>
        <taxon>Ascomycota</taxon>
        <taxon>Pezizomycotina</taxon>
        <taxon>Sordariomycetes</taxon>
        <taxon>Sordariomycetidae</taxon>
        <taxon>Sordariales</taxon>
        <taxon>Lasiosphaeriaceae</taxon>
        <taxon>Immersiella</taxon>
    </lineage>
</organism>
<dbReference type="Pfam" id="PF06985">
    <property type="entry name" value="HET"/>
    <property type="match status" value="1"/>
</dbReference>
<comment type="caution">
    <text evidence="3">The sequence shown here is derived from an EMBL/GenBank/DDBJ whole genome shotgun (WGS) entry which is preliminary data.</text>
</comment>
<dbReference type="AlphaFoldDB" id="A0AA39WJT5"/>
<keyword evidence="4" id="KW-1185">Reference proteome</keyword>
<name>A0AA39WJT5_9PEZI</name>
<proteinExistence type="predicted"/>
<accession>A0AA39WJT5</accession>
<dbReference type="PANTHER" id="PTHR10622">
    <property type="entry name" value="HET DOMAIN-CONTAINING PROTEIN"/>
    <property type="match status" value="1"/>
</dbReference>
<gene>
    <name evidence="3" type="ORF">B0T14DRAFT_523601</name>
</gene>
<dbReference type="Pfam" id="PF26640">
    <property type="entry name" value="DUF8212"/>
    <property type="match status" value="1"/>
</dbReference>
<sequence length="545" mass="60898">MTCDIARANHGLRYTWVDTCCIDKSSSAELSEAINSMYHWYRRSKICYVYLNDWTSARGTDWATLDDLSNGPKPLRWFTRGWTLQELIAPSVINFYDQTWAMVGTKSNPQIITELARITGISSGILTDGSEANLRKTCLGQRMSWASYRETTRKEDLAYCLFGIFHVNMPLLYGEGSRAFHRLQEEIIKTSTDLSLLAWRSYGPRSNQTAVGVLSVHPREFRSLSDCVPTVSLFSEQEGEEAVMTNKGLRLHTSSIFTLDRSSLKSPGAETFCLSLGCTTKGRNAYIVLRSISDSSLIRVNPFLNTDEHFTIGLRMKPRTMYILSQPPAKDSSLKHRADLPVSLRSPSGDSMFLSLVDTWPRGLFRISLNHEPTVLVGKFNLFVGYFELAVCSDTELFEFPNLIVVVHRLQLDAEPSIHLLSRDEAAPVLSLRETLRTLDPVKAESMLFETFNPSLLPASTFGVKEPHTHLGKITTLFSDADASLCATASVLTPADGLSASIKNLKIELTRGDKPPSCSHCFILPAAEPQPDNQEAADDWWSLFS</sequence>
<evidence type="ECO:0000259" key="2">
    <source>
        <dbReference type="Pfam" id="PF26640"/>
    </source>
</evidence>
<protein>
    <recommendedName>
        <fullName evidence="5">Heterokaryon incompatibility domain-containing protein</fullName>
    </recommendedName>
</protein>